<comment type="caution">
    <text evidence="1">The sequence shown here is derived from an EMBL/GenBank/DDBJ whole genome shotgun (WGS) entry which is preliminary data.</text>
</comment>
<evidence type="ECO:0000313" key="1">
    <source>
        <dbReference type="EMBL" id="MPM82164.1"/>
    </source>
</evidence>
<protein>
    <submittedName>
        <fullName evidence="1">Uncharacterized protein</fullName>
    </submittedName>
</protein>
<organism evidence="1">
    <name type="scientific">bioreactor metagenome</name>
    <dbReference type="NCBI Taxonomy" id="1076179"/>
    <lineage>
        <taxon>unclassified sequences</taxon>
        <taxon>metagenomes</taxon>
        <taxon>ecological metagenomes</taxon>
    </lineage>
</organism>
<reference evidence="1" key="1">
    <citation type="submission" date="2019-08" db="EMBL/GenBank/DDBJ databases">
        <authorList>
            <person name="Kucharzyk K."/>
            <person name="Murdoch R.W."/>
            <person name="Higgins S."/>
            <person name="Loffler F."/>
        </authorList>
    </citation>
    <scope>NUCLEOTIDE SEQUENCE</scope>
</reference>
<accession>A0A645CYW9</accession>
<gene>
    <name evidence="1" type="ORF">SDC9_129225</name>
</gene>
<dbReference type="AlphaFoldDB" id="A0A645CYW9"/>
<sequence>MRELQHVLGATLRHEGVVNLLGGDHAAQRLRTVGHLLGEVQDVRRHAESLGPGPGAAAAKASDDLVKNQQDVVLRADLADARKVTDRGNHHAGRAREGLHDHGGDVARIVQGDHVQQLVGQRAAAVFGHALLEGAGRRLGVGNVVRLHALPEQLAVAHDAADRDTAVVHAVVALLAADQARLGALALGAPVGARHLERGVGRLRARSGEEHVVQAFGRQLLDLVGQRKRTGVAELEGGRVVELERGFADGVGDLAAAVAQARAPQAREAVKNLAALVVTQIGAFGTDDHARIGLEVAVARERHPVRFQPGGIDACGQSVGRGLGCGGDAHVRLQQVRARR</sequence>
<dbReference type="EMBL" id="VSSQ01031323">
    <property type="protein sequence ID" value="MPM82164.1"/>
    <property type="molecule type" value="Genomic_DNA"/>
</dbReference>
<proteinExistence type="predicted"/>
<name>A0A645CYW9_9ZZZZ</name>